<dbReference type="Gene3D" id="1.20.5.1930">
    <property type="match status" value="1"/>
</dbReference>
<evidence type="ECO:0000256" key="1">
    <source>
        <dbReference type="ARBA" id="ARBA00022679"/>
    </source>
</evidence>
<dbReference type="Pfam" id="PF13185">
    <property type="entry name" value="GAF_2"/>
    <property type="match status" value="1"/>
</dbReference>
<keyword evidence="2" id="KW-0418">Kinase</keyword>
<dbReference type="SUPFAM" id="SSF55781">
    <property type="entry name" value="GAF domain-like"/>
    <property type="match status" value="1"/>
</dbReference>
<evidence type="ECO:0000313" key="5">
    <source>
        <dbReference type="EMBL" id="GAA4558784.1"/>
    </source>
</evidence>
<dbReference type="InterPro" id="IPR003018">
    <property type="entry name" value="GAF"/>
</dbReference>
<name>A0ABP8S444_9PSEU</name>
<evidence type="ECO:0000256" key="2">
    <source>
        <dbReference type="ARBA" id="ARBA00022777"/>
    </source>
</evidence>
<dbReference type="EMBL" id="BAABGT010000115">
    <property type="protein sequence ID" value="GAA4558784.1"/>
    <property type="molecule type" value="Genomic_DNA"/>
</dbReference>
<evidence type="ECO:0000313" key="6">
    <source>
        <dbReference type="Proteomes" id="UP001501598"/>
    </source>
</evidence>
<dbReference type="SUPFAM" id="SSF55874">
    <property type="entry name" value="ATPase domain of HSP90 chaperone/DNA topoisomerase II/histidine kinase"/>
    <property type="match status" value="1"/>
</dbReference>
<evidence type="ECO:0000256" key="3">
    <source>
        <dbReference type="ARBA" id="ARBA00023012"/>
    </source>
</evidence>
<feature type="domain" description="GAF" evidence="4">
    <location>
        <begin position="149"/>
        <end position="296"/>
    </location>
</feature>
<keyword evidence="6" id="KW-1185">Reference proteome</keyword>
<dbReference type="PANTHER" id="PTHR24421">
    <property type="entry name" value="NITRATE/NITRITE SENSOR PROTEIN NARX-RELATED"/>
    <property type="match status" value="1"/>
</dbReference>
<dbReference type="InterPro" id="IPR036890">
    <property type="entry name" value="HATPase_C_sf"/>
</dbReference>
<dbReference type="CDD" id="cd16917">
    <property type="entry name" value="HATPase_UhpB-NarQ-NarX-like"/>
    <property type="match status" value="1"/>
</dbReference>
<dbReference type="InterPro" id="IPR011712">
    <property type="entry name" value="Sig_transdc_His_kin_sub3_dim/P"/>
</dbReference>
<dbReference type="Gene3D" id="3.30.565.10">
    <property type="entry name" value="Histidine kinase-like ATPase, C-terminal domain"/>
    <property type="match status" value="1"/>
</dbReference>
<protein>
    <recommendedName>
        <fullName evidence="4">GAF domain-containing protein</fullName>
    </recommendedName>
</protein>
<organism evidence="5 6">
    <name type="scientific">Pseudonocardia xishanensis</name>
    <dbReference type="NCBI Taxonomy" id="630995"/>
    <lineage>
        <taxon>Bacteria</taxon>
        <taxon>Bacillati</taxon>
        <taxon>Actinomycetota</taxon>
        <taxon>Actinomycetes</taxon>
        <taxon>Pseudonocardiales</taxon>
        <taxon>Pseudonocardiaceae</taxon>
        <taxon>Pseudonocardia</taxon>
    </lineage>
</organism>
<dbReference type="InterPro" id="IPR050482">
    <property type="entry name" value="Sensor_HK_TwoCompSys"/>
</dbReference>
<evidence type="ECO:0000259" key="4">
    <source>
        <dbReference type="SMART" id="SM00065"/>
    </source>
</evidence>
<proteinExistence type="predicted"/>
<dbReference type="RefSeq" id="WP_345426971.1">
    <property type="nucleotide sequence ID" value="NZ_BAABGT010000115.1"/>
</dbReference>
<sequence>MGRLSGLRAPVDDARALWFAKTACGMLDARAVTLSDAHGILASWGSPAVVGPVLAADLSPLRTPVPLQHLGRDGTVTTVAGDDPDHHLNLTVEWAAEREIEPRLQVITRALARSAAAAVALENAAYPVEERLVVSGGGVLAELALTAESVEELIGGVTAALGLLVGGTAAGVAVLTDRGFLQVLPGSFGASRELIGSALVERTEVATSTAEVFRSGRTMLANNPEVDIPRFPEWVDGFGVERLMTMPMIVGGERLGVCHVANPAEEFTEAHARLAERLTPFVAAAVAQVRQRLEMHQREELVLATSRAAQAIAAGAGTAGLGPHLDAFRAVLSCQAVVLTFADDGHRVSCGDARPYEPETGFLSGIDADTAGMRSAMRRPEQPGGFGWVSTQVPVIVDGEVRATLALLRVPWVPFRRHERHAIRKMADTVALAWTTDRYLQEQAAAARMTERSRIADDIHDRVAQLLFAGRLSLQNLHDALPGDMPGDHRARQHARRALEMVERGDRELREVIHQLAETAEPTRSQVEELCAIVAEVEQQFGIVVELDLPDGDALPALSTPRRAAVLGAAREAMVNAAKHAGPCVISVSFAARTPEVVVLRVCDDGVGLPGSRPGYGLTAIRRRLTEQGASLVLRTGSGGGTEVVVEAAAG</sequence>
<dbReference type="Pfam" id="PF07730">
    <property type="entry name" value="HisKA_3"/>
    <property type="match status" value="1"/>
</dbReference>
<accession>A0ABP8S444</accession>
<comment type="caution">
    <text evidence="5">The sequence shown here is derived from an EMBL/GenBank/DDBJ whole genome shotgun (WGS) entry which is preliminary data.</text>
</comment>
<dbReference type="InterPro" id="IPR029016">
    <property type="entry name" value="GAF-like_dom_sf"/>
</dbReference>
<keyword evidence="3" id="KW-0902">Two-component regulatory system</keyword>
<dbReference type="Gene3D" id="3.30.450.40">
    <property type="match status" value="1"/>
</dbReference>
<reference evidence="6" key="1">
    <citation type="journal article" date="2019" name="Int. J. Syst. Evol. Microbiol.">
        <title>The Global Catalogue of Microorganisms (GCM) 10K type strain sequencing project: providing services to taxonomists for standard genome sequencing and annotation.</title>
        <authorList>
            <consortium name="The Broad Institute Genomics Platform"/>
            <consortium name="The Broad Institute Genome Sequencing Center for Infectious Disease"/>
            <person name="Wu L."/>
            <person name="Ma J."/>
        </authorList>
    </citation>
    <scope>NUCLEOTIDE SEQUENCE [LARGE SCALE GENOMIC DNA]</scope>
    <source>
        <strain evidence="6">JCM 17906</strain>
    </source>
</reference>
<gene>
    <name evidence="5" type="ORF">GCM10023175_65580</name>
</gene>
<dbReference type="PANTHER" id="PTHR24421:SF61">
    <property type="entry name" value="OXYGEN SENSOR HISTIDINE KINASE NREB"/>
    <property type="match status" value="1"/>
</dbReference>
<dbReference type="Proteomes" id="UP001501598">
    <property type="component" value="Unassembled WGS sequence"/>
</dbReference>
<keyword evidence="1" id="KW-0808">Transferase</keyword>
<dbReference type="SMART" id="SM00065">
    <property type="entry name" value="GAF"/>
    <property type="match status" value="1"/>
</dbReference>